<gene>
    <name evidence="1" type="ORF">SDC9_138159</name>
</gene>
<protein>
    <recommendedName>
        <fullName evidence="2">Transposase IS4-like domain-containing protein</fullName>
    </recommendedName>
</protein>
<comment type="caution">
    <text evidence="1">The sequence shown here is derived from an EMBL/GenBank/DDBJ whole genome shotgun (WGS) entry which is preliminary data.</text>
</comment>
<reference evidence="1" key="1">
    <citation type="submission" date="2019-08" db="EMBL/GenBank/DDBJ databases">
        <authorList>
            <person name="Kucharzyk K."/>
            <person name="Murdoch R.W."/>
            <person name="Higgins S."/>
            <person name="Loffler F."/>
        </authorList>
    </citation>
    <scope>NUCLEOTIDE SEQUENCE</scope>
</reference>
<evidence type="ECO:0008006" key="2">
    <source>
        <dbReference type="Google" id="ProtNLM"/>
    </source>
</evidence>
<sequence length="88" mass="10330">MATDLAWVKKEEDRQLDGIYFLRTNLDEKREEFLWQIYNVIREVEYSFSVLKTDLELRPIYHKGDRASLAQLHLGLLVSGYHTASVEG</sequence>
<evidence type="ECO:0000313" key="1">
    <source>
        <dbReference type="EMBL" id="MPM91034.1"/>
    </source>
</evidence>
<organism evidence="1">
    <name type="scientific">bioreactor metagenome</name>
    <dbReference type="NCBI Taxonomy" id="1076179"/>
    <lineage>
        <taxon>unclassified sequences</taxon>
        <taxon>metagenomes</taxon>
        <taxon>ecological metagenomes</taxon>
    </lineage>
</organism>
<dbReference type="EMBL" id="VSSQ01038152">
    <property type="protein sequence ID" value="MPM91034.1"/>
    <property type="molecule type" value="Genomic_DNA"/>
</dbReference>
<dbReference type="AlphaFoldDB" id="A0A645DNJ1"/>
<accession>A0A645DNJ1</accession>
<name>A0A645DNJ1_9ZZZZ</name>
<proteinExistence type="predicted"/>